<dbReference type="InterPro" id="IPR000182">
    <property type="entry name" value="GNAT_dom"/>
</dbReference>
<evidence type="ECO:0000313" key="2">
    <source>
        <dbReference type="EMBL" id="CAF5186844.1"/>
    </source>
</evidence>
<feature type="non-terminal residue" evidence="2">
    <location>
        <position position="333"/>
    </location>
</feature>
<evidence type="ECO:0000313" key="3">
    <source>
        <dbReference type="Proteomes" id="UP000676336"/>
    </source>
</evidence>
<protein>
    <recommendedName>
        <fullName evidence="1">N-acetyltransferase domain-containing protein</fullName>
    </recommendedName>
</protein>
<organism evidence="2 3">
    <name type="scientific">Rotaria magnacalcarata</name>
    <dbReference type="NCBI Taxonomy" id="392030"/>
    <lineage>
        <taxon>Eukaryota</taxon>
        <taxon>Metazoa</taxon>
        <taxon>Spiralia</taxon>
        <taxon>Gnathifera</taxon>
        <taxon>Rotifera</taxon>
        <taxon>Eurotatoria</taxon>
        <taxon>Bdelloidea</taxon>
        <taxon>Philodinida</taxon>
        <taxon>Philodinidae</taxon>
        <taxon>Rotaria</taxon>
    </lineage>
</organism>
<accession>A0A8S3HSJ3</accession>
<dbReference type="EMBL" id="CAJOBI010322214">
    <property type="protein sequence ID" value="CAF5186844.1"/>
    <property type="molecule type" value="Genomic_DNA"/>
</dbReference>
<dbReference type="SUPFAM" id="SSF55729">
    <property type="entry name" value="Acyl-CoA N-acyltransferases (Nat)"/>
    <property type="match status" value="1"/>
</dbReference>
<dbReference type="PROSITE" id="PS51186">
    <property type="entry name" value="GNAT"/>
    <property type="match status" value="1"/>
</dbReference>
<comment type="caution">
    <text evidence="2">The sequence shown here is derived from an EMBL/GenBank/DDBJ whole genome shotgun (WGS) entry which is preliminary data.</text>
</comment>
<dbReference type="CDD" id="cd04301">
    <property type="entry name" value="NAT_SF"/>
    <property type="match status" value="1"/>
</dbReference>
<dbReference type="InterPro" id="IPR051554">
    <property type="entry name" value="Acetyltransferase_Eis"/>
</dbReference>
<dbReference type="Gene3D" id="3.40.630.30">
    <property type="match status" value="1"/>
</dbReference>
<dbReference type="GO" id="GO:0030649">
    <property type="term" value="P:aminoglycoside antibiotic catabolic process"/>
    <property type="evidence" value="ECO:0007669"/>
    <property type="project" value="TreeGrafter"/>
</dbReference>
<dbReference type="GO" id="GO:0034069">
    <property type="term" value="F:aminoglycoside N-acetyltransferase activity"/>
    <property type="evidence" value="ECO:0007669"/>
    <property type="project" value="TreeGrafter"/>
</dbReference>
<dbReference type="Proteomes" id="UP000676336">
    <property type="component" value="Unassembled WGS sequence"/>
</dbReference>
<proteinExistence type="predicted"/>
<dbReference type="PANTHER" id="PTHR37817:SF1">
    <property type="entry name" value="N-ACETYLTRANSFERASE EIS"/>
    <property type="match status" value="1"/>
</dbReference>
<gene>
    <name evidence="2" type="ORF">SMN809_LOCUS70789</name>
</gene>
<feature type="non-terminal residue" evidence="2">
    <location>
        <position position="1"/>
    </location>
</feature>
<dbReference type="InterPro" id="IPR016181">
    <property type="entry name" value="Acyl_CoA_acyltransferase"/>
</dbReference>
<name>A0A8S3HSJ3_9BILA</name>
<feature type="domain" description="N-acetyltransferase" evidence="1">
    <location>
        <begin position="27"/>
        <end position="178"/>
    </location>
</feature>
<sequence length="333" mass="38661">YQQSIVSINWPSRIFLSKAMHESQLSIIYRPVIKSEQAKALELWQTVFGPKGDGYFERYFLPTASPNYRDGDSLGAWSADNLLVSVVHIRRITLRSDEETFLCGVVSNMATLAEFRNQGLSRRLLALAIEKMEQEDFDLSILGTGRSNHYLTLGWEPITVRVNYVINIPDRLSSSNYEVPWVSVSSITSYDQLHEFYSLYPRSYQFDRDSSIMFEHWIGWHWQEDLAYICVLPNERGYAVISQPDGKHGDVCISEWRAVDIDVETKLLRMAAIEVRRRYRRNNFLLYTLPQYTALMSLGWDDIGLISEQNDDIMIRNIRLADDLFKNIKAAFE</sequence>
<reference evidence="2" key="1">
    <citation type="submission" date="2021-02" db="EMBL/GenBank/DDBJ databases">
        <authorList>
            <person name="Nowell W R."/>
        </authorList>
    </citation>
    <scope>NUCLEOTIDE SEQUENCE</scope>
</reference>
<evidence type="ECO:0000259" key="1">
    <source>
        <dbReference type="PROSITE" id="PS51186"/>
    </source>
</evidence>
<dbReference type="Pfam" id="PF13527">
    <property type="entry name" value="Acetyltransf_9"/>
    <property type="match status" value="1"/>
</dbReference>
<dbReference type="AlphaFoldDB" id="A0A8S3HSJ3"/>
<dbReference type="PANTHER" id="PTHR37817">
    <property type="entry name" value="N-ACETYLTRANSFERASE EIS"/>
    <property type="match status" value="1"/>
</dbReference>